<keyword evidence="1" id="KW-0472">Membrane</keyword>
<dbReference type="GeneID" id="34223430"/>
<dbReference type="Proteomes" id="UP000027980">
    <property type="component" value="Plasmid pT1"/>
</dbReference>
<proteinExistence type="predicted"/>
<keyword evidence="1" id="KW-0812">Transmembrane</keyword>
<sequence length="175" mass="20655">MNITLKEPSKKISPLAIKYWRLVDVIVYSILFGILGILYFLSSKYNWSDWWDTVFILGAVLLVLSFIIEFFYVPKYKQKTWRYEITENSIQLKYGRLLKKSYKIIPMNKVYYVNTYQHPLLKRYNLSTLKIGTIAYVHEIPALPEQEAQHIRQLISDLSGISLTNSNEEERHIDG</sequence>
<dbReference type="Pfam" id="PF03703">
    <property type="entry name" value="bPH_2"/>
    <property type="match status" value="1"/>
</dbReference>
<evidence type="ECO:0000313" key="4">
    <source>
        <dbReference type="Proteomes" id="UP000027980"/>
    </source>
</evidence>
<dbReference type="EMBL" id="CP008877">
    <property type="protein sequence ID" value="AIF68366.1"/>
    <property type="molecule type" value="Genomic_DNA"/>
</dbReference>
<feature type="domain" description="YdbS-like PH" evidence="2">
    <location>
        <begin position="79"/>
        <end position="155"/>
    </location>
</feature>
<evidence type="ECO:0000259" key="2">
    <source>
        <dbReference type="Pfam" id="PF03703"/>
    </source>
</evidence>
<protein>
    <recommendedName>
        <fullName evidence="2">YdbS-like PH domain-containing protein</fullName>
    </recommendedName>
</protein>
<name>A0A075LQG5_9BACI</name>
<dbReference type="InterPro" id="IPR005182">
    <property type="entry name" value="YdbS-like_PH"/>
</dbReference>
<reference evidence="3 4" key="1">
    <citation type="submission" date="2014-07" db="EMBL/GenBank/DDBJ databases">
        <title>Complete genome sequence of a moderately halophilic bacterium Terribacillus aidingensis MP602, isolated from Cryptomeria fortunei in Tianmu mountain in China.</title>
        <authorList>
            <person name="Wang Y."/>
            <person name="Lu P."/>
            <person name="Zhang L."/>
        </authorList>
    </citation>
    <scope>NUCLEOTIDE SEQUENCE [LARGE SCALE GENOMIC DNA]</scope>
    <source>
        <strain evidence="3 4">MP602</strain>
        <plasmid evidence="3 4">pT1</plasmid>
    </source>
</reference>
<evidence type="ECO:0000256" key="1">
    <source>
        <dbReference type="SAM" id="Phobius"/>
    </source>
</evidence>
<keyword evidence="3" id="KW-0614">Plasmid</keyword>
<organism evidence="3 4">
    <name type="scientific">Terribacillus saccharophilus</name>
    <dbReference type="NCBI Taxonomy" id="361277"/>
    <lineage>
        <taxon>Bacteria</taxon>
        <taxon>Bacillati</taxon>
        <taxon>Bacillota</taxon>
        <taxon>Bacilli</taxon>
        <taxon>Bacillales</taxon>
        <taxon>Bacillaceae</taxon>
        <taxon>Terribacillus</taxon>
    </lineage>
</organism>
<gene>
    <name evidence="3" type="ORF">GZ22_18155</name>
</gene>
<dbReference type="KEGG" id="tap:GZ22_18155"/>
<geneLocation type="plasmid" evidence="3 4">
    <name>pT1</name>
</geneLocation>
<dbReference type="PANTHER" id="PTHR34473:SF2">
    <property type="entry name" value="UPF0699 TRANSMEMBRANE PROTEIN YDBT"/>
    <property type="match status" value="1"/>
</dbReference>
<accession>A0A075LQG5</accession>
<dbReference type="RefSeq" id="WP_041592287.1">
    <property type="nucleotide sequence ID" value="NZ_CP008877.1"/>
</dbReference>
<dbReference type="OrthoDB" id="2437193at2"/>
<dbReference type="HOGENOM" id="CLU_104197_3_2_9"/>
<feature type="transmembrane region" description="Helical" evidence="1">
    <location>
        <begin position="53"/>
        <end position="73"/>
    </location>
</feature>
<dbReference type="AlphaFoldDB" id="A0A075LQG5"/>
<feature type="transmembrane region" description="Helical" evidence="1">
    <location>
        <begin position="21"/>
        <end position="41"/>
    </location>
</feature>
<dbReference type="PANTHER" id="PTHR34473">
    <property type="entry name" value="UPF0699 TRANSMEMBRANE PROTEIN YDBS"/>
    <property type="match status" value="1"/>
</dbReference>
<keyword evidence="1" id="KW-1133">Transmembrane helix</keyword>
<evidence type="ECO:0000313" key="3">
    <source>
        <dbReference type="EMBL" id="AIF68366.1"/>
    </source>
</evidence>